<evidence type="ECO:0000313" key="2">
    <source>
        <dbReference type="EMBL" id="QES87693.1"/>
    </source>
</evidence>
<feature type="signal peptide" evidence="1">
    <location>
        <begin position="1"/>
        <end position="18"/>
    </location>
</feature>
<accession>A0A5P2G3N1</accession>
<organism evidence="2 3">
    <name type="scientific">Rhizosphaericola mali</name>
    <dbReference type="NCBI Taxonomy" id="2545455"/>
    <lineage>
        <taxon>Bacteria</taxon>
        <taxon>Pseudomonadati</taxon>
        <taxon>Bacteroidota</taxon>
        <taxon>Chitinophagia</taxon>
        <taxon>Chitinophagales</taxon>
        <taxon>Chitinophagaceae</taxon>
        <taxon>Rhizosphaericola</taxon>
    </lineage>
</organism>
<gene>
    <name evidence="2" type="ORF">E0W69_003105</name>
</gene>
<evidence type="ECO:0000313" key="3">
    <source>
        <dbReference type="Proteomes" id="UP000292424"/>
    </source>
</evidence>
<keyword evidence="1" id="KW-0732">Signal</keyword>
<dbReference type="Proteomes" id="UP000292424">
    <property type="component" value="Chromosome"/>
</dbReference>
<evidence type="ECO:0000256" key="1">
    <source>
        <dbReference type="SAM" id="SignalP"/>
    </source>
</evidence>
<feature type="chain" id="PRO_5024465765" description="Lipocalin-like domain-containing protein" evidence="1">
    <location>
        <begin position="19"/>
        <end position="153"/>
    </location>
</feature>
<name>A0A5P2G3N1_9BACT</name>
<dbReference type="KEGG" id="arac:E0W69_003105"/>
<keyword evidence="3" id="KW-1185">Reference proteome</keyword>
<reference evidence="2 3" key="1">
    <citation type="submission" date="2019-09" db="EMBL/GenBank/DDBJ databases">
        <title>Complete genome sequence of Arachidicoccus sp. B3-10 isolated from apple orchard soil.</title>
        <authorList>
            <person name="Kim H.S."/>
            <person name="Han K.-I."/>
            <person name="Suh M.K."/>
            <person name="Lee K.C."/>
            <person name="Eom M.K."/>
            <person name="Kim J.-S."/>
            <person name="Kang S.W."/>
            <person name="Sin Y."/>
            <person name="Lee J.-S."/>
        </authorList>
    </citation>
    <scope>NUCLEOTIDE SEQUENCE [LARGE SCALE GENOMIC DNA]</scope>
    <source>
        <strain evidence="2 3">B3-10</strain>
    </source>
</reference>
<dbReference type="RefSeq" id="WP_131328581.1">
    <property type="nucleotide sequence ID" value="NZ_CP044016.1"/>
</dbReference>
<dbReference type="AlphaFoldDB" id="A0A5P2G3N1"/>
<protein>
    <recommendedName>
        <fullName evidence="4">Lipocalin-like domain-containing protein</fullName>
    </recommendedName>
</protein>
<dbReference type="PROSITE" id="PS51257">
    <property type="entry name" value="PROKAR_LIPOPROTEIN"/>
    <property type="match status" value="1"/>
</dbReference>
<evidence type="ECO:0008006" key="4">
    <source>
        <dbReference type="Google" id="ProtNLM"/>
    </source>
</evidence>
<sequence length="153" mass="16493">MKTKLVGILLLGILIAAACEKNGSDSTLITDPPMDNLAGTWTLKSSQGSISNIPADTVFDYQKTIVLKSADSSFTKTYKKGNVTNTANGKFSLSVDITNKNALFTLTLKYNESSDLIESCTSNALTEIYDMHSDGRFYGNWGACDGPTLIFGK</sequence>
<dbReference type="EMBL" id="CP044016">
    <property type="protein sequence ID" value="QES87693.1"/>
    <property type="molecule type" value="Genomic_DNA"/>
</dbReference>
<dbReference type="OrthoDB" id="882993at2"/>
<proteinExistence type="predicted"/>